<dbReference type="InterPro" id="IPR011701">
    <property type="entry name" value="MFS"/>
</dbReference>
<dbReference type="InterPro" id="IPR052714">
    <property type="entry name" value="MFS_Exporter"/>
</dbReference>
<dbReference type="RefSeq" id="WP_017801312.1">
    <property type="nucleotide sequence ID" value="NZ_JAGGMQ010000001.1"/>
</dbReference>
<dbReference type="PANTHER" id="PTHR23531:SF1">
    <property type="entry name" value="QUINOLENE RESISTANCE PROTEIN NORA"/>
    <property type="match status" value="1"/>
</dbReference>
<comment type="caution">
    <text evidence="6">The sequence shown here is derived from an EMBL/GenBank/DDBJ whole genome shotgun (WGS) entry which is preliminary data.</text>
</comment>
<reference evidence="7" key="1">
    <citation type="submission" date="2023-07" db="EMBL/GenBank/DDBJ databases">
        <title>Genome mining of underrepresented organisms for secondary metabolites.</title>
        <authorList>
            <person name="D'Agostino P.M."/>
        </authorList>
    </citation>
    <scope>NUCLEOTIDE SEQUENCE [LARGE SCALE GENOMIC DNA]</scope>
    <source>
        <strain evidence="7">WS4403</strain>
    </source>
</reference>
<keyword evidence="1 4" id="KW-0812">Transmembrane</keyword>
<dbReference type="InterPro" id="IPR036259">
    <property type="entry name" value="MFS_trans_sf"/>
</dbReference>
<evidence type="ECO:0000313" key="7">
    <source>
        <dbReference type="Proteomes" id="UP001195624"/>
    </source>
</evidence>
<keyword evidence="7" id="KW-1185">Reference proteome</keyword>
<dbReference type="Pfam" id="PF07690">
    <property type="entry name" value="MFS_1"/>
    <property type="match status" value="1"/>
</dbReference>
<dbReference type="PANTHER" id="PTHR23531">
    <property type="entry name" value="QUINOLENE RESISTANCE PROTEIN NORA"/>
    <property type="match status" value="1"/>
</dbReference>
<feature type="transmembrane region" description="Helical" evidence="4">
    <location>
        <begin position="113"/>
        <end position="138"/>
    </location>
</feature>
<feature type="transmembrane region" description="Helical" evidence="4">
    <location>
        <begin position="251"/>
        <end position="270"/>
    </location>
</feature>
<feature type="transmembrane region" description="Helical" evidence="4">
    <location>
        <begin position="282"/>
        <end position="299"/>
    </location>
</feature>
<dbReference type="PROSITE" id="PS50850">
    <property type="entry name" value="MFS"/>
    <property type="match status" value="1"/>
</dbReference>
<dbReference type="EMBL" id="JAGGMQ010000001">
    <property type="protein sequence ID" value="MBP2170773.1"/>
    <property type="molecule type" value="Genomic_DNA"/>
</dbReference>
<feature type="transmembrane region" description="Helical" evidence="4">
    <location>
        <begin position="344"/>
        <end position="365"/>
    </location>
</feature>
<feature type="transmembrane region" description="Helical" evidence="4">
    <location>
        <begin position="371"/>
        <end position="389"/>
    </location>
</feature>
<feature type="transmembrane region" description="Helical" evidence="4">
    <location>
        <begin position="150"/>
        <end position="172"/>
    </location>
</feature>
<dbReference type="Gene3D" id="1.20.1250.20">
    <property type="entry name" value="MFS general substrate transporter like domains"/>
    <property type="match status" value="1"/>
</dbReference>
<organism evidence="6 7">
    <name type="scientific">Winslowiella toletana</name>
    <dbReference type="NCBI Taxonomy" id="92490"/>
    <lineage>
        <taxon>Bacteria</taxon>
        <taxon>Pseudomonadati</taxon>
        <taxon>Pseudomonadota</taxon>
        <taxon>Gammaproteobacteria</taxon>
        <taxon>Enterobacterales</taxon>
        <taxon>Erwiniaceae</taxon>
        <taxon>Winslowiella</taxon>
    </lineage>
</organism>
<name>A0ABS4PFT9_9GAMM</name>
<proteinExistence type="predicted"/>
<sequence length="395" mass="40779">MQSESVQSDESMSFMRMLLTLMLVVLSGFLIIGIALPVLPRYVHQQLGFGTFTVGLVTGVQFAASLASRFIAGRYADQSGGRRAIYLGLLLAIAGGVFYLISIPFAAQPMVAIVLVLAGRAIVGGAESFIITGGMTLGLSLAGGKQTGRVIAWVGTAMFAAFAVGAPFGTFIFDHSGFESIAITTALLPLAVMAVVRILPERVEPAKQKGTLSQALSSVWLPGLGAAFNGVGYAALLSFSVLLYAEKGWGMGWLPVTAFAAALIAARLFLGQLIDQSGGIRVGIGFSLVTAAGQALLWAAPSPWIAAAGAGLTGAGWAMVYPAFGAEAVRRLGGANKGVAMATYSAFPDLAIGLASPLLGLVVPVDQMGMAFLWSALLVMMAVPVALVARQRFSG</sequence>
<gene>
    <name evidence="6" type="ORF">J2125_003965</name>
</gene>
<evidence type="ECO:0000256" key="3">
    <source>
        <dbReference type="ARBA" id="ARBA00023136"/>
    </source>
</evidence>
<keyword evidence="2 4" id="KW-1133">Transmembrane helix</keyword>
<feature type="transmembrane region" description="Helical" evidence="4">
    <location>
        <begin position="178"/>
        <end position="199"/>
    </location>
</feature>
<accession>A0ABS4PFT9</accession>
<evidence type="ECO:0000256" key="4">
    <source>
        <dbReference type="SAM" id="Phobius"/>
    </source>
</evidence>
<evidence type="ECO:0000259" key="5">
    <source>
        <dbReference type="PROSITE" id="PS50850"/>
    </source>
</evidence>
<feature type="transmembrane region" description="Helical" evidence="4">
    <location>
        <begin position="49"/>
        <end position="72"/>
    </location>
</feature>
<evidence type="ECO:0000313" key="6">
    <source>
        <dbReference type="EMBL" id="MBP2170773.1"/>
    </source>
</evidence>
<feature type="transmembrane region" description="Helical" evidence="4">
    <location>
        <begin position="219"/>
        <end position="245"/>
    </location>
</feature>
<feature type="domain" description="Major facilitator superfamily (MFS) profile" evidence="5">
    <location>
        <begin position="13"/>
        <end position="394"/>
    </location>
</feature>
<feature type="transmembrane region" description="Helical" evidence="4">
    <location>
        <begin position="305"/>
        <end position="324"/>
    </location>
</feature>
<feature type="transmembrane region" description="Helical" evidence="4">
    <location>
        <begin position="21"/>
        <end position="43"/>
    </location>
</feature>
<keyword evidence="3 4" id="KW-0472">Membrane</keyword>
<dbReference type="NCBIfam" id="NF009048">
    <property type="entry name" value="PRK12382.1"/>
    <property type="match status" value="1"/>
</dbReference>
<feature type="transmembrane region" description="Helical" evidence="4">
    <location>
        <begin position="84"/>
        <end position="107"/>
    </location>
</feature>
<evidence type="ECO:0000256" key="2">
    <source>
        <dbReference type="ARBA" id="ARBA00022989"/>
    </source>
</evidence>
<protein>
    <submittedName>
        <fullName evidence="6">MFS family permease</fullName>
    </submittedName>
</protein>
<dbReference type="Proteomes" id="UP001195624">
    <property type="component" value="Unassembled WGS sequence"/>
</dbReference>
<evidence type="ECO:0000256" key="1">
    <source>
        <dbReference type="ARBA" id="ARBA00022692"/>
    </source>
</evidence>
<dbReference type="SUPFAM" id="SSF103473">
    <property type="entry name" value="MFS general substrate transporter"/>
    <property type="match status" value="1"/>
</dbReference>
<dbReference type="InterPro" id="IPR020846">
    <property type="entry name" value="MFS_dom"/>
</dbReference>